<dbReference type="GO" id="GO:0000725">
    <property type="term" value="P:recombinational repair"/>
    <property type="evidence" value="ECO:0007669"/>
    <property type="project" value="TreeGrafter"/>
</dbReference>
<keyword evidence="5" id="KW-0347">Helicase</keyword>
<dbReference type="CDD" id="cd06127">
    <property type="entry name" value="DEDDh"/>
    <property type="match status" value="1"/>
</dbReference>
<comment type="catalytic activity">
    <reaction evidence="13">
        <text>ATP + H2O = ADP + phosphate + H(+)</text>
        <dbReference type="Rhea" id="RHEA:13065"/>
        <dbReference type="ChEBI" id="CHEBI:15377"/>
        <dbReference type="ChEBI" id="CHEBI:15378"/>
        <dbReference type="ChEBI" id="CHEBI:30616"/>
        <dbReference type="ChEBI" id="CHEBI:43474"/>
        <dbReference type="ChEBI" id="CHEBI:456216"/>
        <dbReference type="EC" id="5.6.2.4"/>
    </reaction>
</comment>
<keyword evidence="2" id="KW-0547">Nucleotide-binding</keyword>
<feature type="domain" description="Exonuclease" evidence="14">
    <location>
        <begin position="746"/>
        <end position="945"/>
    </location>
</feature>
<dbReference type="Gene3D" id="3.40.50.300">
    <property type="entry name" value="P-loop containing nucleotide triphosphate hydrolases"/>
    <property type="match status" value="2"/>
</dbReference>
<keyword evidence="4" id="KW-0378">Hydrolase</keyword>
<dbReference type="PANTHER" id="PTHR11070">
    <property type="entry name" value="UVRD / RECB / PCRA DNA HELICASE FAMILY MEMBER"/>
    <property type="match status" value="1"/>
</dbReference>
<reference evidence="15" key="1">
    <citation type="journal article" date="2020" name="Nature">
        <title>Giant virus diversity and host interactions through global metagenomics.</title>
        <authorList>
            <person name="Schulz F."/>
            <person name="Roux S."/>
            <person name="Paez-Espino D."/>
            <person name="Jungbluth S."/>
            <person name="Walsh D.A."/>
            <person name="Denef V.J."/>
            <person name="McMahon K.D."/>
            <person name="Konstantinidis K.T."/>
            <person name="Eloe-Fadrosh E.A."/>
            <person name="Kyrpides N.C."/>
            <person name="Woyke T."/>
        </authorList>
    </citation>
    <scope>NUCLEOTIDE SEQUENCE</scope>
    <source>
        <strain evidence="15">GVMAG-S-3300013286-35</strain>
    </source>
</reference>
<keyword evidence="7" id="KW-0067">ATP-binding</keyword>
<evidence type="ECO:0000256" key="7">
    <source>
        <dbReference type="ARBA" id="ARBA00022840"/>
    </source>
</evidence>
<proteinExistence type="predicted"/>
<dbReference type="InterPro" id="IPR012337">
    <property type="entry name" value="RNaseH-like_sf"/>
</dbReference>
<dbReference type="InterPro" id="IPR014016">
    <property type="entry name" value="UvrD-like_ATP-bd"/>
</dbReference>
<dbReference type="SUPFAM" id="SSF52540">
    <property type="entry name" value="P-loop containing nucleoside triphosphate hydrolases"/>
    <property type="match status" value="1"/>
</dbReference>
<name>A0A6C0KZF8_9ZZZZ</name>
<keyword evidence="8" id="KW-0238">DNA-binding</keyword>
<evidence type="ECO:0000256" key="4">
    <source>
        <dbReference type="ARBA" id="ARBA00022801"/>
    </source>
</evidence>
<dbReference type="InterPro" id="IPR014017">
    <property type="entry name" value="DNA_helicase_UvrD-like_C"/>
</dbReference>
<dbReference type="Gene3D" id="3.90.320.10">
    <property type="match status" value="1"/>
</dbReference>
<evidence type="ECO:0000313" key="15">
    <source>
        <dbReference type="EMBL" id="QHU21688.1"/>
    </source>
</evidence>
<keyword evidence="1" id="KW-0540">Nuclease</keyword>
<dbReference type="GO" id="GO:0005524">
    <property type="term" value="F:ATP binding"/>
    <property type="evidence" value="ECO:0007669"/>
    <property type="project" value="UniProtKB-KW"/>
</dbReference>
<evidence type="ECO:0000259" key="14">
    <source>
        <dbReference type="SMART" id="SM00479"/>
    </source>
</evidence>
<comment type="catalytic activity">
    <reaction evidence="11">
        <text>Couples ATP hydrolysis with the unwinding of duplex DNA by translocating in the 3'-5' direction.</text>
        <dbReference type="EC" id="5.6.2.4"/>
    </reaction>
</comment>
<keyword evidence="3" id="KW-0227">DNA damage</keyword>
<dbReference type="Pfam" id="PF00580">
    <property type="entry name" value="UvrD-helicase"/>
    <property type="match status" value="1"/>
</dbReference>
<dbReference type="InterPro" id="IPR011604">
    <property type="entry name" value="PDDEXK-like_dom_sf"/>
</dbReference>
<evidence type="ECO:0000256" key="9">
    <source>
        <dbReference type="ARBA" id="ARBA00023204"/>
    </source>
</evidence>
<sequence length="1021" mass="118043">MNYSEEQKYIIRACKDGSNVVVDAVAGSGKTTTLLGIATACPEERILAILFNRSLKEETRLRAQNLSLNFLEVHNYHALARKYYDTTIQNDSGITKVLKQNSKPVRQLPQWSRLVIDEVQDMNPLYYRLIKKLIHDLNNPKLKLTVMGDRFQSIYAFLQADARFLTHADQIYNTNASPWVRASLSTTYRCSKTICAFVNESLIGYDRLKPSSSNAGFPVTYVYGSPFDAHRYLHKQILQFLDQGYKPDDIFILAPSVKMKMKDTPVKMLENALVKSEIPVYVPSEDEIDISHGADGNPTQGKIVITTFHQSKGLERQIVIIYNFDDSYHAIFNTEADPEILSSELYVAITRCKKHLFVIHDMKQPTLRYLKNLSDEFLKIVNSRGQELEFIPEKPQEKKEKPRTFIFKASEMTNYLTAEAILEARNFLEIRSISDPYTKIPLHSMIETSPKRFEIVSDLNGIAIPAVYEWRLRKNIRIAQEEDKEGTKFGIRYAELKRKISPTQEPPMAIVLELANIFSSMDSGYHYKVAQIKDYNWATNEDIEPCMRILEENLDTMDIQYEVVMPEQVYTNYTIMGRIDAFSDKKNTLWELKCTDSLDATHEIQLGIYAWMFSRQFPTRFTNIQFHLLNMRTGECRQVMAQKKALDEMVAFLVAEKMRRPERKSDEEFIKEFASKFDPTQSNLKQLTIPNMIKSEQKAMFLDDDELVVPKVKPVKAPEEKNTMIQTTLSPVPTPNPDQTPSLTGRVLVFDLETTGLPICPSFGTYYPPQELDKYRQSRIVQWSWALYEPDGTLLAEEDHIIKPNPAEYRIDNAQFHGITDQIARVQGKDFTTVLTKWSAHLEQATTVVGHNVNFDRHVLLSELHRRKFLEEATEFETKHWICTMQRAKELCALRAGNKLKPPKLIELMHALNVEQEPGRSFHNSKHDVYYTAKCFFAEQVLKNPCPKMYEGKHKGKTYEEILKEDRDYVINAHAVCNVRKLYGSPLRKLSNWVKPMVAKDDQLKQEVKKREEEIRAMTDI</sequence>
<dbReference type="SMART" id="SM00479">
    <property type="entry name" value="EXOIII"/>
    <property type="match status" value="1"/>
</dbReference>
<evidence type="ECO:0000256" key="11">
    <source>
        <dbReference type="ARBA" id="ARBA00034617"/>
    </source>
</evidence>
<evidence type="ECO:0000256" key="6">
    <source>
        <dbReference type="ARBA" id="ARBA00022839"/>
    </source>
</evidence>
<keyword evidence="9" id="KW-0234">DNA repair</keyword>
<dbReference type="PANTHER" id="PTHR11070:SF2">
    <property type="entry name" value="ATP-DEPENDENT DNA HELICASE SRS2"/>
    <property type="match status" value="1"/>
</dbReference>
<accession>A0A6C0KZF8</accession>
<dbReference type="Gene3D" id="3.30.420.10">
    <property type="entry name" value="Ribonuclease H-like superfamily/Ribonuclease H"/>
    <property type="match status" value="1"/>
</dbReference>
<evidence type="ECO:0000256" key="1">
    <source>
        <dbReference type="ARBA" id="ARBA00022722"/>
    </source>
</evidence>
<organism evidence="15">
    <name type="scientific">viral metagenome</name>
    <dbReference type="NCBI Taxonomy" id="1070528"/>
    <lineage>
        <taxon>unclassified sequences</taxon>
        <taxon>metagenomes</taxon>
        <taxon>organismal metagenomes</taxon>
    </lineage>
</organism>
<dbReference type="InterPro" id="IPR013520">
    <property type="entry name" value="Ribonucl_H"/>
</dbReference>
<dbReference type="InterPro" id="IPR000212">
    <property type="entry name" value="DNA_helicase_UvrD/REP"/>
</dbReference>
<protein>
    <recommendedName>
        <fullName evidence="12">DNA 3'-5' helicase</fullName>
        <ecNumber evidence="12">5.6.2.4</ecNumber>
    </recommendedName>
</protein>
<dbReference type="InterPro" id="IPR036397">
    <property type="entry name" value="RNaseH_sf"/>
</dbReference>
<evidence type="ECO:0000256" key="8">
    <source>
        <dbReference type="ARBA" id="ARBA00023125"/>
    </source>
</evidence>
<dbReference type="InterPro" id="IPR027417">
    <property type="entry name" value="P-loop_NTPase"/>
</dbReference>
<dbReference type="EMBL" id="MN740992">
    <property type="protein sequence ID" value="QHU21688.1"/>
    <property type="molecule type" value="Genomic_DNA"/>
</dbReference>
<dbReference type="Pfam" id="PF13361">
    <property type="entry name" value="UvrD_C"/>
    <property type="match status" value="1"/>
</dbReference>
<keyword evidence="6" id="KW-0269">Exonuclease</keyword>
<dbReference type="GO" id="GO:0043138">
    <property type="term" value="F:3'-5' DNA helicase activity"/>
    <property type="evidence" value="ECO:0007669"/>
    <property type="project" value="UniProtKB-EC"/>
</dbReference>
<evidence type="ECO:0000256" key="13">
    <source>
        <dbReference type="ARBA" id="ARBA00048988"/>
    </source>
</evidence>
<evidence type="ECO:0000256" key="5">
    <source>
        <dbReference type="ARBA" id="ARBA00022806"/>
    </source>
</evidence>
<dbReference type="GO" id="GO:0004527">
    <property type="term" value="F:exonuclease activity"/>
    <property type="evidence" value="ECO:0007669"/>
    <property type="project" value="UniProtKB-KW"/>
</dbReference>
<keyword evidence="10" id="KW-0413">Isomerase</keyword>
<dbReference type="AlphaFoldDB" id="A0A6C0KZF8"/>
<dbReference type="Pfam" id="PF00929">
    <property type="entry name" value="RNase_T"/>
    <property type="match status" value="1"/>
</dbReference>
<dbReference type="GO" id="GO:0003677">
    <property type="term" value="F:DNA binding"/>
    <property type="evidence" value="ECO:0007669"/>
    <property type="project" value="UniProtKB-KW"/>
</dbReference>
<dbReference type="EC" id="5.6.2.4" evidence="12"/>
<dbReference type="SUPFAM" id="SSF53098">
    <property type="entry name" value="Ribonuclease H-like"/>
    <property type="match status" value="1"/>
</dbReference>
<evidence type="ECO:0000256" key="3">
    <source>
        <dbReference type="ARBA" id="ARBA00022763"/>
    </source>
</evidence>
<evidence type="ECO:0000256" key="12">
    <source>
        <dbReference type="ARBA" id="ARBA00034808"/>
    </source>
</evidence>
<evidence type="ECO:0000256" key="10">
    <source>
        <dbReference type="ARBA" id="ARBA00023235"/>
    </source>
</evidence>
<evidence type="ECO:0000256" key="2">
    <source>
        <dbReference type="ARBA" id="ARBA00022741"/>
    </source>
</evidence>